<evidence type="ECO:0000256" key="18">
    <source>
        <dbReference type="RuleBase" id="RU004334"/>
    </source>
</evidence>
<dbReference type="GO" id="GO:0004879">
    <property type="term" value="F:nuclear receptor activity"/>
    <property type="evidence" value="ECO:0007669"/>
    <property type="project" value="InterPro"/>
</dbReference>
<evidence type="ECO:0000256" key="15">
    <source>
        <dbReference type="ARBA" id="ARBA00023242"/>
    </source>
</evidence>
<dbReference type="PROSITE" id="PS00031">
    <property type="entry name" value="NUCLEAR_REC_DBD_1"/>
    <property type="match status" value="1"/>
</dbReference>
<evidence type="ECO:0000256" key="19">
    <source>
        <dbReference type="SAM" id="MobiDB-lite"/>
    </source>
</evidence>
<keyword evidence="5" id="KW-0963">Cytoplasm</keyword>
<dbReference type="SUPFAM" id="SSF48508">
    <property type="entry name" value="Nuclear receptor ligand-binding domain"/>
    <property type="match status" value="1"/>
</dbReference>
<dbReference type="PRINTS" id="PR00047">
    <property type="entry name" value="STROIDFINGER"/>
</dbReference>
<evidence type="ECO:0000256" key="5">
    <source>
        <dbReference type="ARBA" id="ARBA00022490"/>
    </source>
</evidence>
<dbReference type="Ensembl" id="ENSLLET00000034093.1">
    <property type="protein sequence ID" value="ENSLLEP00000032830.1"/>
    <property type="gene ID" value="ENSLLEG00000020805.1"/>
</dbReference>
<keyword evidence="15 18" id="KW-0539">Nucleus</keyword>
<keyword evidence="11" id="KW-0446">Lipid-binding</keyword>
<evidence type="ECO:0000256" key="9">
    <source>
        <dbReference type="ARBA" id="ARBA00022833"/>
    </source>
</evidence>
<feature type="compositionally biased region" description="Basic and acidic residues" evidence="19">
    <location>
        <begin position="206"/>
        <end position="215"/>
    </location>
</feature>
<dbReference type="Proteomes" id="UP000694569">
    <property type="component" value="Unplaced"/>
</dbReference>
<dbReference type="SMART" id="SM00399">
    <property type="entry name" value="ZnF_C4"/>
    <property type="match status" value="1"/>
</dbReference>
<evidence type="ECO:0000256" key="3">
    <source>
        <dbReference type="ARBA" id="ARBA00005413"/>
    </source>
</evidence>
<dbReference type="InterPro" id="IPR035500">
    <property type="entry name" value="NHR-like_dom_sf"/>
</dbReference>
<feature type="domain" description="Nuclear receptor" evidence="20">
    <location>
        <begin position="400"/>
        <end position="475"/>
    </location>
</feature>
<evidence type="ECO:0000256" key="14">
    <source>
        <dbReference type="ARBA" id="ARBA00023170"/>
    </source>
</evidence>
<dbReference type="InterPro" id="IPR001628">
    <property type="entry name" value="Znf_hrmn_rcpt"/>
</dbReference>
<dbReference type="GO" id="GO:0005634">
    <property type="term" value="C:nucleus"/>
    <property type="evidence" value="ECO:0007669"/>
    <property type="project" value="UniProtKB-SubCell"/>
</dbReference>
<dbReference type="CDD" id="cd07173">
    <property type="entry name" value="NR_DBD_AR"/>
    <property type="match status" value="1"/>
</dbReference>
<keyword evidence="8 18" id="KW-0863">Zinc-finger</keyword>
<keyword evidence="9 18" id="KW-0862">Zinc</keyword>
<gene>
    <name evidence="22" type="primary">AR</name>
</gene>
<evidence type="ECO:0000259" key="21">
    <source>
        <dbReference type="PROSITE" id="PS51843"/>
    </source>
</evidence>
<keyword evidence="6" id="KW-0754">Steroid-binding</keyword>
<dbReference type="GO" id="GO:0008270">
    <property type="term" value="F:zinc ion binding"/>
    <property type="evidence" value="ECO:0007669"/>
    <property type="project" value="UniProtKB-KW"/>
</dbReference>
<evidence type="ECO:0000256" key="17">
    <source>
        <dbReference type="ARBA" id="ARBA00031402"/>
    </source>
</evidence>
<accession>A0A8C5Q7C4</accession>
<feature type="region of interest" description="Disordered" evidence="19">
    <location>
        <begin position="56"/>
        <end position="82"/>
    </location>
</feature>
<dbReference type="AlphaFoldDB" id="A0A8C5Q7C4"/>
<dbReference type="PROSITE" id="PS51030">
    <property type="entry name" value="NUCLEAR_REC_DBD_2"/>
    <property type="match status" value="1"/>
</dbReference>
<comment type="subcellular location">
    <subcellularLocation>
        <location evidence="2">Cytoplasm</location>
    </subcellularLocation>
    <subcellularLocation>
        <location evidence="1 18">Nucleus</location>
    </subcellularLocation>
</comment>
<evidence type="ECO:0000313" key="23">
    <source>
        <dbReference type="Proteomes" id="UP000694569"/>
    </source>
</evidence>
<evidence type="ECO:0000259" key="20">
    <source>
        <dbReference type="PROSITE" id="PS51030"/>
    </source>
</evidence>
<name>A0A8C5Q7C4_9ANUR</name>
<evidence type="ECO:0000256" key="1">
    <source>
        <dbReference type="ARBA" id="ARBA00004123"/>
    </source>
</evidence>
<comment type="similarity">
    <text evidence="3">Belongs to the nuclear hormone receptor family. NR3 subfamily.</text>
</comment>
<proteinExistence type="inferred from homology"/>
<dbReference type="InterPro" id="IPR000536">
    <property type="entry name" value="Nucl_hrmn_rcpt_lig-bd"/>
</dbReference>
<dbReference type="GO" id="GO:0005737">
    <property type="term" value="C:cytoplasm"/>
    <property type="evidence" value="ECO:0007669"/>
    <property type="project" value="UniProtKB-SubCell"/>
</dbReference>
<dbReference type="SMART" id="SM00430">
    <property type="entry name" value="HOLI"/>
    <property type="match status" value="1"/>
</dbReference>
<keyword evidence="10 18" id="KW-0805">Transcription regulation</keyword>
<keyword evidence="12 18" id="KW-0238">DNA-binding</keyword>
<keyword evidence="23" id="KW-1185">Reference proteome</keyword>
<sequence>MEVHIGLGGVYKQPPRKMTRGAFETLFLSVREALAEGAWRDAHPPPAATWSEAQTLASWAPHPPSPAAWEDGQAAARCPSAEGPRYPGLSGCPSVLKEILGGQGGMLEPVEEAPPEQPPESISDTAKELCKAVSASLGLSMEALEHLNSEEEAQRGDCMFAGPPTHSLETHKCPAGEEEKSGPSSPRYREGAFRRGGQVNFPPGKAPEEGTEVEKEQPCTELALPEPGCFRARAMELSPSLTLYKPTAFMEETPAFPGRDYYSFQMALTPHRGIKVENAMDYPGGAWGAPGRYSELTGFAHCAPPVSWHSLFEEGQASGSYAEPGLYNYQRGHVPHGTDAEFPPDSCYPGPGMLGRVPYGSPLKTEMSPWMEGYPGTYGEMRLEAGRDHLLPIDYYFPPQKTCMICGDEASGCHYGALTCGSCKVFFKRAAEGKQKYLCASRNDCTIDKFRRKNCPSCRLRKCYEAGMTLGARKLKKLGNLKAQEELEGSSGQGESSRDLTHSMSIPQLEGYSCQPIFLNVLEAIEPIVVCAGHDNNQPDSFALLLSSLNELGERQLVHVVKWAKALPGFRNLNVSDQMTVIQYSWMGLMIFAMGWRSFKNVNSRMLYFAPDLVFNEYRMHKSRMYSQCVRMRHLSQEFGWLQITPEEFLCMKALLLFSIIPVEGLKDQKCFDELRMNYIKELDRIISCKRNNPAASSRRFFQLTKLLDSVQPIARELHQFTFDLFVKAQMIVQLKERL</sequence>
<evidence type="ECO:0000256" key="13">
    <source>
        <dbReference type="ARBA" id="ARBA00023163"/>
    </source>
</evidence>
<dbReference type="FunFam" id="1.10.565.10:FF:000004">
    <property type="entry name" value="Androgen receptor variant"/>
    <property type="match status" value="1"/>
</dbReference>
<evidence type="ECO:0000256" key="7">
    <source>
        <dbReference type="ARBA" id="ARBA00022723"/>
    </source>
</evidence>
<dbReference type="PROSITE" id="PS51843">
    <property type="entry name" value="NR_LBD"/>
    <property type="match status" value="1"/>
</dbReference>
<dbReference type="PANTHER" id="PTHR48092">
    <property type="entry name" value="KNIRPS-RELATED PROTEIN-RELATED"/>
    <property type="match status" value="1"/>
</dbReference>
<dbReference type="Pfam" id="PF00105">
    <property type="entry name" value="zf-C4"/>
    <property type="match status" value="1"/>
</dbReference>
<dbReference type="GO" id="GO:0030521">
    <property type="term" value="P:androgen receptor signaling pathway"/>
    <property type="evidence" value="ECO:0007669"/>
    <property type="project" value="InterPro"/>
</dbReference>
<dbReference type="GO" id="GO:0005496">
    <property type="term" value="F:steroid binding"/>
    <property type="evidence" value="ECO:0007669"/>
    <property type="project" value="UniProtKB-KW"/>
</dbReference>
<dbReference type="InterPro" id="IPR001103">
    <property type="entry name" value="Andrgn_rcpt"/>
</dbReference>
<evidence type="ECO:0000256" key="6">
    <source>
        <dbReference type="ARBA" id="ARBA00022665"/>
    </source>
</evidence>
<organism evidence="22 23">
    <name type="scientific">Leptobrachium leishanense</name>
    <name type="common">Leishan spiny toad</name>
    <dbReference type="NCBI Taxonomy" id="445787"/>
    <lineage>
        <taxon>Eukaryota</taxon>
        <taxon>Metazoa</taxon>
        <taxon>Chordata</taxon>
        <taxon>Craniata</taxon>
        <taxon>Vertebrata</taxon>
        <taxon>Euteleostomi</taxon>
        <taxon>Amphibia</taxon>
        <taxon>Batrachia</taxon>
        <taxon>Anura</taxon>
        <taxon>Pelobatoidea</taxon>
        <taxon>Megophryidae</taxon>
        <taxon>Leptobrachium</taxon>
    </lineage>
</organism>
<keyword evidence="14 18" id="KW-0675">Receptor</keyword>
<evidence type="ECO:0000256" key="8">
    <source>
        <dbReference type="ARBA" id="ARBA00022771"/>
    </source>
</evidence>
<evidence type="ECO:0000256" key="10">
    <source>
        <dbReference type="ARBA" id="ARBA00023015"/>
    </source>
</evidence>
<dbReference type="InterPro" id="IPR050200">
    <property type="entry name" value="Nuclear_hormone_rcpt_NR3"/>
</dbReference>
<keyword evidence="7 18" id="KW-0479">Metal-binding</keyword>
<dbReference type="Pfam" id="PF00104">
    <property type="entry name" value="Hormone_recep"/>
    <property type="match status" value="1"/>
</dbReference>
<dbReference type="GO" id="GO:0043565">
    <property type="term" value="F:sequence-specific DNA binding"/>
    <property type="evidence" value="ECO:0007669"/>
    <property type="project" value="InterPro"/>
</dbReference>
<evidence type="ECO:0000256" key="12">
    <source>
        <dbReference type="ARBA" id="ARBA00023125"/>
    </source>
</evidence>
<evidence type="ECO:0000256" key="4">
    <source>
        <dbReference type="ARBA" id="ARBA00016946"/>
    </source>
</evidence>
<evidence type="ECO:0000256" key="11">
    <source>
        <dbReference type="ARBA" id="ARBA00023121"/>
    </source>
</evidence>
<dbReference type="GeneTree" id="ENSGT00940000155516"/>
<feature type="compositionally biased region" description="Basic and acidic residues" evidence="19">
    <location>
        <begin position="168"/>
        <end position="193"/>
    </location>
</feature>
<dbReference type="OrthoDB" id="10032732at2759"/>
<dbReference type="Gene3D" id="1.10.565.10">
    <property type="entry name" value="Retinoid X Receptor"/>
    <property type="match status" value="1"/>
</dbReference>
<keyword evidence="13 18" id="KW-0804">Transcription</keyword>
<evidence type="ECO:0000256" key="2">
    <source>
        <dbReference type="ARBA" id="ARBA00004496"/>
    </source>
</evidence>
<evidence type="ECO:0000256" key="16">
    <source>
        <dbReference type="ARBA" id="ARBA00031165"/>
    </source>
</evidence>
<dbReference type="FunFam" id="3.30.50.10:FF:000024">
    <property type="entry name" value="Androgen receptor"/>
    <property type="match status" value="1"/>
</dbReference>
<protein>
    <recommendedName>
        <fullName evidence="4">Androgen receptor</fullName>
    </recommendedName>
    <alternativeName>
        <fullName evidence="17">Dihydrotestosterone receptor</fullName>
    </alternativeName>
    <alternativeName>
        <fullName evidence="16">Nuclear receptor subfamily 3 group C member 4</fullName>
    </alternativeName>
</protein>
<dbReference type="Gene3D" id="3.30.50.10">
    <property type="entry name" value="Erythroid Transcription Factor GATA-1, subunit A"/>
    <property type="match status" value="1"/>
</dbReference>
<reference evidence="22" key="2">
    <citation type="submission" date="2025-09" db="UniProtKB">
        <authorList>
            <consortium name="Ensembl"/>
        </authorList>
    </citation>
    <scope>IDENTIFICATION</scope>
</reference>
<evidence type="ECO:0000313" key="22">
    <source>
        <dbReference type="Ensembl" id="ENSLLEP00000032830.1"/>
    </source>
</evidence>
<feature type="region of interest" description="Disordered" evidence="19">
    <location>
        <begin position="164"/>
        <end position="215"/>
    </location>
</feature>
<dbReference type="Pfam" id="PF02166">
    <property type="entry name" value="Androgen_recep"/>
    <property type="match status" value="1"/>
</dbReference>
<reference evidence="22" key="1">
    <citation type="submission" date="2025-08" db="UniProtKB">
        <authorList>
            <consortium name="Ensembl"/>
        </authorList>
    </citation>
    <scope>IDENTIFICATION</scope>
</reference>
<dbReference type="SUPFAM" id="SSF57716">
    <property type="entry name" value="Glucocorticoid receptor-like (DNA-binding domain)"/>
    <property type="match status" value="1"/>
</dbReference>
<dbReference type="InterPro" id="IPR013088">
    <property type="entry name" value="Znf_NHR/GATA"/>
</dbReference>
<feature type="domain" description="NR LBD" evidence="21">
    <location>
        <begin position="513"/>
        <end position="739"/>
    </location>
</feature>